<organism evidence="2 3">
    <name type="scientific">Pleurodeles waltl</name>
    <name type="common">Iberian ribbed newt</name>
    <dbReference type="NCBI Taxonomy" id="8319"/>
    <lineage>
        <taxon>Eukaryota</taxon>
        <taxon>Metazoa</taxon>
        <taxon>Chordata</taxon>
        <taxon>Craniata</taxon>
        <taxon>Vertebrata</taxon>
        <taxon>Euteleostomi</taxon>
        <taxon>Amphibia</taxon>
        <taxon>Batrachia</taxon>
        <taxon>Caudata</taxon>
        <taxon>Salamandroidea</taxon>
        <taxon>Salamandridae</taxon>
        <taxon>Pleurodelinae</taxon>
        <taxon>Pleurodeles</taxon>
    </lineage>
</organism>
<evidence type="ECO:0000313" key="3">
    <source>
        <dbReference type="Proteomes" id="UP001066276"/>
    </source>
</evidence>
<dbReference type="EMBL" id="JANPWB010000010">
    <property type="protein sequence ID" value="KAJ1137826.1"/>
    <property type="molecule type" value="Genomic_DNA"/>
</dbReference>
<dbReference type="Proteomes" id="UP001066276">
    <property type="component" value="Chromosome 6"/>
</dbReference>
<accession>A0AAV7QBA6</accession>
<keyword evidence="3" id="KW-1185">Reference proteome</keyword>
<evidence type="ECO:0008006" key="4">
    <source>
        <dbReference type="Google" id="ProtNLM"/>
    </source>
</evidence>
<gene>
    <name evidence="2" type="ORF">NDU88_004222</name>
</gene>
<name>A0AAV7QBA6_PLEWA</name>
<keyword evidence="1" id="KW-0732">Signal</keyword>
<evidence type="ECO:0000313" key="2">
    <source>
        <dbReference type="EMBL" id="KAJ1137826.1"/>
    </source>
</evidence>
<reference evidence="2" key="1">
    <citation type="journal article" date="2022" name="bioRxiv">
        <title>Sequencing and chromosome-scale assembly of the giantPleurodeles waltlgenome.</title>
        <authorList>
            <person name="Brown T."/>
            <person name="Elewa A."/>
            <person name="Iarovenko S."/>
            <person name="Subramanian E."/>
            <person name="Araus A.J."/>
            <person name="Petzold A."/>
            <person name="Susuki M."/>
            <person name="Suzuki K.-i.T."/>
            <person name="Hayashi T."/>
            <person name="Toyoda A."/>
            <person name="Oliveira C."/>
            <person name="Osipova E."/>
            <person name="Leigh N.D."/>
            <person name="Simon A."/>
            <person name="Yun M.H."/>
        </authorList>
    </citation>
    <scope>NUCLEOTIDE SEQUENCE</scope>
    <source>
        <strain evidence="2">20211129_DDA</strain>
        <tissue evidence="2">Liver</tissue>
    </source>
</reference>
<feature type="chain" id="PRO_5043653153" description="Secreted protein" evidence="1">
    <location>
        <begin position="27"/>
        <end position="163"/>
    </location>
</feature>
<protein>
    <recommendedName>
        <fullName evidence="4">Secreted protein</fullName>
    </recommendedName>
</protein>
<proteinExistence type="predicted"/>
<evidence type="ECO:0000256" key="1">
    <source>
        <dbReference type="SAM" id="SignalP"/>
    </source>
</evidence>
<comment type="caution">
    <text evidence="2">The sequence shown here is derived from an EMBL/GenBank/DDBJ whole genome shotgun (WGS) entry which is preliminary data.</text>
</comment>
<feature type="signal peptide" evidence="1">
    <location>
        <begin position="1"/>
        <end position="26"/>
    </location>
</feature>
<dbReference type="AlphaFoldDB" id="A0AAV7QBA6"/>
<sequence length="163" mass="17186">MESMASRWRPTAAIFWSMRFMTVSECASAEVAVEPRSTRAVDEAIGQGGEISSKDSSWGVGLPVALSVGIALRVGAQFISEALLWQRAAKRCGADPPAVPVSGTDPEFVPQTVVPATIVSVHTRGFRSGLRGMDAENTAMSDVGGSEKRTNSSAVGCVWSVEL</sequence>